<protein>
    <submittedName>
        <fullName evidence="1">Sugar ABC transporter permease</fullName>
    </submittedName>
</protein>
<dbReference type="EMBL" id="PEDL01000032">
    <property type="protein sequence ID" value="PHV69355.1"/>
    <property type="molecule type" value="Genomic_DNA"/>
</dbReference>
<proteinExistence type="predicted"/>
<organism evidence="1 2">
    <name type="scientific">Sporanaerobium hydrogeniformans</name>
    <dbReference type="NCBI Taxonomy" id="3072179"/>
    <lineage>
        <taxon>Bacteria</taxon>
        <taxon>Bacillati</taxon>
        <taxon>Bacillota</taxon>
        <taxon>Clostridia</taxon>
        <taxon>Lachnospirales</taxon>
        <taxon>Lachnospiraceae</taxon>
        <taxon>Sporanaerobium</taxon>
    </lineage>
</organism>
<name>A0AC61D9B7_9FIRM</name>
<accession>A0AC61D9B7</accession>
<keyword evidence="2" id="KW-1185">Reference proteome</keyword>
<dbReference type="Proteomes" id="UP000224460">
    <property type="component" value="Unassembled WGS sequence"/>
</dbReference>
<evidence type="ECO:0000313" key="2">
    <source>
        <dbReference type="Proteomes" id="UP000224460"/>
    </source>
</evidence>
<sequence length="288" mass="31723">MGAEDSIKTTTEPPKQKVSSGIMYSLLFVWAAIQIFPIYWLVTFSLKGNSEIFGGNALGLPKEWLWGNYTKAIVNGNVGRYFINSVIVTGATILITVIVSLMATYALTRMIFKLKKPMNTLYMLGLTVPIHSALLPVFIMLRNFKLVNSYTALILPYVAFAIPMAVMIFAGFMTSIPIELEESACLDGCSIYQVFFKIIVPLMKPAVATVAIFTFLQAWNELMFAVVFISDTKYKTLTVGIQSLAGQYTIDWGAIGAGLVVATIPTLIIYIFMSRKVQDSLVMGAVKG</sequence>
<evidence type="ECO:0000313" key="1">
    <source>
        <dbReference type="EMBL" id="PHV69355.1"/>
    </source>
</evidence>
<gene>
    <name evidence="1" type="ORF">CS063_16295</name>
</gene>
<reference evidence="1" key="1">
    <citation type="submission" date="2017-10" db="EMBL/GenBank/DDBJ databases">
        <title>Genome sequence of cellulolytic Lachnospiraceae bacterium XHS1971 isolated from hotspring sediment.</title>
        <authorList>
            <person name="Vasudevan G."/>
            <person name="Joshi A.J."/>
            <person name="Hivarkar S."/>
            <person name="Lanjekar V.B."/>
            <person name="Dhakephalkar P.K."/>
            <person name="Dagar S."/>
        </authorList>
    </citation>
    <scope>NUCLEOTIDE SEQUENCE</scope>
    <source>
        <strain evidence="1">XHS1971</strain>
    </source>
</reference>
<comment type="caution">
    <text evidence="1">The sequence shown here is derived from an EMBL/GenBank/DDBJ whole genome shotgun (WGS) entry which is preliminary data.</text>
</comment>